<evidence type="ECO:0000256" key="1">
    <source>
        <dbReference type="ARBA" id="ARBA00006926"/>
    </source>
</evidence>
<keyword evidence="10" id="KW-1185">Reference proteome</keyword>
<reference evidence="9 10" key="1">
    <citation type="submission" date="2021-02" db="EMBL/GenBank/DDBJ databases">
        <title>Safari Cat Assemblies.</title>
        <authorList>
            <person name="Bredemeyer K.R."/>
            <person name="Murphy W.J."/>
        </authorList>
    </citation>
    <scope>NUCLEOTIDE SEQUENCE [LARGE SCALE GENOMIC DNA]</scope>
</reference>
<name>A0ABI7ZEV5_FELCA</name>
<evidence type="ECO:0000256" key="6">
    <source>
        <dbReference type="ARBA" id="ARBA00039119"/>
    </source>
</evidence>
<comment type="subunit">
    <text evidence="8">Monomer. Has a tendency to form higher mass oligomers. Interacts with FUNDC1; this interaction promotes GPX4 recruitment into mitochondria through TOM/TIM complex where it is degraded by mitophagy.</text>
</comment>
<dbReference type="InterPro" id="IPR036249">
    <property type="entry name" value="Thioredoxin-like_sf"/>
</dbReference>
<dbReference type="PANTHER" id="PTHR11592">
    <property type="entry name" value="GLUTATHIONE PEROXIDASE"/>
    <property type="match status" value="1"/>
</dbReference>
<sequence>MWSLQEFSDEVIGGHMVHLGKYQGFLCIVTSVASRCSKTDINYTQLVDLHAPYACSTRFTDPGLPLQPVWRQQPGSNAEIRQLSADHNVTLDMFCKICVNGTMLTCCGSG</sequence>
<comment type="catalytic activity">
    <reaction evidence="5">
        <text>(13S)-hydroperoxy-(9Z,11E)-octadecadienoate + 2 glutathione = (13S)-hydroxy-(9Z,11E)-octadecadienoate + glutathione disulfide + H2O</text>
        <dbReference type="Rhea" id="RHEA:48888"/>
        <dbReference type="ChEBI" id="CHEBI:15377"/>
        <dbReference type="ChEBI" id="CHEBI:57466"/>
        <dbReference type="ChEBI" id="CHEBI:57925"/>
        <dbReference type="ChEBI" id="CHEBI:58297"/>
        <dbReference type="ChEBI" id="CHEBI:90850"/>
    </reaction>
    <physiologicalReaction direction="left-to-right" evidence="5">
        <dbReference type="Rhea" id="RHEA:48889"/>
    </physiologicalReaction>
</comment>
<evidence type="ECO:0000256" key="7">
    <source>
        <dbReference type="ARBA" id="ARBA00042786"/>
    </source>
</evidence>
<evidence type="ECO:0000313" key="9">
    <source>
        <dbReference type="Ensembl" id="ENSFCTP00005045643.1"/>
    </source>
</evidence>
<evidence type="ECO:0000256" key="2">
    <source>
        <dbReference type="ARBA" id="ARBA00022559"/>
    </source>
</evidence>
<dbReference type="Pfam" id="PF00255">
    <property type="entry name" value="GSHPx"/>
    <property type="match status" value="1"/>
</dbReference>
<dbReference type="InterPro" id="IPR000889">
    <property type="entry name" value="Glutathione_peroxidase"/>
</dbReference>
<evidence type="ECO:0000256" key="5">
    <source>
        <dbReference type="ARBA" id="ARBA00036240"/>
    </source>
</evidence>
<evidence type="ECO:0000256" key="4">
    <source>
        <dbReference type="ARBA" id="ARBA00035814"/>
    </source>
</evidence>
<dbReference type="PANTHER" id="PTHR11592:SF134">
    <property type="entry name" value="PHOSPHOLIPID HYDROPEROXIDE GLUTATHIONE PEROXIDASE"/>
    <property type="match status" value="1"/>
</dbReference>
<organism evidence="9 10">
    <name type="scientific">Felis catus</name>
    <name type="common">Cat</name>
    <name type="synonym">Felis silvestris catus</name>
    <dbReference type="NCBI Taxonomy" id="9685"/>
    <lineage>
        <taxon>Eukaryota</taxon>
        <taxon>Metazoa</taxon>
        <taxon>Chordata</taxon>
        <taxon>Craniata</taxon>
        <taxon>Vertebrata</taxon>
        <taxon>Euteleostomi</taxon>
        <taxon>Mammalia</taxon>
        <taxon>Eutheria</taxon>
        <taxon>Laurasiatheria</taxon>
        <taxon>Carnivora</taxon>
        <taxon>Feliformia</taxon>
        <taxon>Felidae</taxon>
        <taxon>Felinae</taxon>
        <taxon>Felis</taxon>
    </lineage>
</organism>
<protein>
    <recommendedName>
        <fullName evidence="6">phospholipid-hydroperoxide glutathione peroxidase</fullName>
        <ecNumber evidence="6">1.11.1.12</ecNumber>
    </recommendedName>
    <alternativeName>
        <fullName evidence="7">Glutathione peroxidase 4</fullName>
    </alternativeName>
</protein>
<dbReference type="Ensembl" id="ENSFCTT00005062468.1">
    <property type="protein sequence ID" value="ENSFCTP00005045643.1"/>
    <property type="gene ID" value="ENSFCTG00005021836.1"/>
</dbReference>
<dbReference type="PROSITE" id="PS51355">
    <property type="entry name" value="GLUTATHIONE_PEROXID_3"/>
    <property type="match status" value="1"/>
</dbReference>
<reference evidence="9" key="3">
    <citation type="submission" date="2025-09" db="UniProtKB">
        <authorList>
            <consortium name="Ensembl"/>
        </authorList>
    </citation>
    <scope>IDENTIFICATION</scope>
    <source>
        <strain evidence="9">breed Abyssinian</strain>
    </source>
</reference>
<evidence type="ECO:0000256" key="8">
    <source>
        <dbReference type="ARBA" id="ARBA00046929"/>
    </source>
</evidence>
<reference evidence="9" key="2">
    <citation type="submission" date="2025-08" db="UniProtKB">
        <authorList>
            <consortium name="Ensembl"/>
        </authorList>
    </citation>
    <scope>IDENTIFICATION</scope>
    <source>
        <strain evidence="9">breed Abyssinian</strain>
    </source>
</reference>
<comment type="catalytic activity">
    <reaction evidence="4">
        <text>a hydroperoxy polyunsaturated fatty acid + 2 glutathione = a hydroxy polyunsaturated fatty acid + glutathione disulfide + H2O</text>
        <dbReference type="Rhea" id="RHEA:19057"/>
        <dbReference type="ChEBI" id="CHEBI:15377"/>
        <dbReference type="ChEBI" id="CHEBI:57925"/>
        <dbReference type="ChEBI" id="CHEBI:58297"/>
        <dbReference type="ChEBI" id="CHEBI:131871"/>
        <dbReference type="ChEBI" id="CHEBI:134019"/>
        <dbReference type="EC" id="1.11.1.12"/>
    </reaction>
    <physiologicalReaction direction="left-to-right" evidence="4">
        <dbReference type="Rhea" id="RHEA:19058"/>
    </physiologicalReaction>
</comment>
<dbReference type="Proteomes" id="UP000823872">
    <property type="component" value="Chromosome C1"/>
</dbReference>
<evidence type="ECO:0000256" key="3">
    <source>
        <dbReference type="ARBA" id="ARBA00023002"/>
    </source>
</evidence>
<accession>A0ABI7ZEV5</accession>
<evidence type="ECO:0000313" key="10">
    <source>
        <dbReference type="Proteomes" id="UP000823872"/>
    </source>
</evidence>
<keyword evidence="2" id="KW-0575">Peroxidase</keyword>
<dbReference type="Gene3D" id="3.40.30.10">
    <property type="entry name" value="Glutaredoxin"/>
    <property type="match status" value="1"/>
</dbReference>
<keyword evidence="3" id="KW-0560">Oxidoreductase</keyword>
<dbReference type="EC" id="1.11.1.12" evidence="6"/>
<dbReference type="SUPFAM" id="SSF52833">
    <property type="entry name" value="Thioredoxin-like"/>
    <property type="match status" value="1"/>
</dbReference>
<proteinExistence type="inferred from homology"/>
<comment type="similarity">
    <text evidence="1">Belongs to the glutathione peroxidase family.</text>
</comment>